<keyword evidence="2" id="KW-1185">Reference proteome</keyword>
<dbReference type="Proteomes" id="UP001550739">
    <property type="component" value="Unassembled WGS sequence"/>
</dbReference>
<protein>
    <submittedName>
        <fullName evidence="1">Uncharacterized protein</fullName>
    </submittedName>
</protein>
<dbReference type="EMBL" id="JBEZVE010000028">
    <property type="protein sequence ID" value="MEU3786389.1"/>
    <property type="molecule type" value="Genomic_DNA"/>
</dbReference>
<gene>
    <name evidence="1" type="ORF">AB0E89_38620</name>
</gene>
<dbReference type="SUPFAM" id="SSF89796">
    <property type="entry name" value="CoA-transferase family III (CaiB/BaiF)"/>
    <property type="match status" value="1"/>
</dbReference>
<reference evidence="1 2" key="1">
    <citation type="submission" date="2024-06" db="EMBL/GenBank/DDBJ databases">
        <title>The Natural Products Discovery Center: Release of the First 8490 Sequenced Strains for Exploring Actinobacteria Biosynthetic Diversity.</title>
        <authorList>
            <person name="Kalkreuter E."/>
            <person name="Kautsar S.A."/>
            <person name="Yang D."/>
            <person name="Bader C.D."/>
            <person name="Teijaro C.N."/>
            <person name="Fluegel L."/>
            <person name="Davis C.M."/>
            <person name="Simpson J.R."/>
            <person name="Lauterbach L."/>
            <person name="Steele A.D."/>
            <person name="Gui C."/>
            <person name="Meng S."/>
            <person name="Li G."/>
            <person name="Viehrig K."/>
            <person name="Ye F."/>
            <person name="Su P."/>
            <person name="Kiefer A.F."/>
            <person name="Nichols A."/>
            <person name="Cepeda A.J."/>
            <person name="Yan W."/>
            <person name="Fan B."/>
            <person name="Jiang Y."/>
            <person name="Adhikari A."/>
            <person name="Zheng C.-J."/>
            <person name="Schuster L."/>
            <person name="Cowan T.M."/>
            <person name="Smanski M.J."/>
            <person name="Chevrette M.G."/>
            <person name="De Carvalho L.P.S."/>
            <person name="Shen B."/>
        </authorList>
    </citation>
    <scope>NUCLEOTIDE SEQUENCE [LARGE SCALE GENOMIC DNA]</scope>
    <source>
        <strain evidence="1 2">NPDC033843</strain>
    </source>
</reference>
<comment type="caution">
    <text evidence="1">The sequence shown here is derived from an EMBL/GenBank/DDBJ whole genome shotgun (WGS) entry which is preliminary data.</text>
</comment>
<dbReference type="Gene3D" id="3.40.50.10540">
    <property type="entry name" value="Crotonobetainyl-coa:carnitine coa-transferase, domain 1"/>
    <property type="match status" value="1"/>
</dbReference>
<dbReference type="InterPro" id="IPR044855">
    <property type="entry name" value="CoA-Trfase_III_dom3_sf"/>
</dbReference>
<dbReference type="RefSeq" id="WP_361708381.1">
    <property type="nucleotide sequence ID" value="NZ_JBEZVE010000028.1"/>
</dbReference>
<organism evidence="1 2">
    <name type="scientific">Streptomyces sp. 900129855</name>
    <dbReference type="NCBI Taxonomy" id="3155129"/>
    <lineage>
        <taxon>Bacteria</taxon>
        <taxon>Bacillati</taxon>
        <taxon>Actinomycetota</taxon>
        <taxon>Actinomycetes</taxon>
        <taxon>Kitasatosporales</taxon>
        <taxon>Streptomycetaceae</taxon>
        <taxon>Streptomyces</taxon>
    </lineage>
</organism>
<evidence type="ECO:0000313" key="2">
    <source>
        <dbReference type="Proteomes" id="UP001550739"/>
    </source>
</evidence>
<name>A0ABV2ZV20_9ACTN</name>
<accession>A0ABV2ZV20</accession>
<dbReference type="Gene3D" id="3.30.1540.10">
    <property type="entry name" value="formyl-coa transferase, domain 3"/>
    <property type="match status" value="1"/>
</dbReference>
<proteinExistence type="predicted"/>
<sequence length="97" mass="10473">MTGEQVEQRLAKGRIAHARQRGVAEIAAHPQLVARDRLTEVESPVGSLTAVLPAIGLRGRPSRMDPIPALGQHADAILEERAYDGPARDRPHIESAV</sequence>
<evidence type="ECO:0000313" key="1">
    <source>
        <dbReference type="EMBL" id="MEU3786389.1"/>
    </source>
</evidence>
<dbReference type="InterPro" id="IPR023606">
    <property type="entry name" value="CoA-Trfase_III_dom_1_sf"/>
</dbReference>